<proteinExistence type="predicted"/>
<sequence length="285" mass="32496">MICMKCCIMHLVFLMIVAEFDGVDLSGGDHDNNGGGDENVNSGNKEISNDDTETFYNLLKDAEQELYPGCKKFIKLSFNVRLFHIKCLYGLSDKSITVLLELFKEALPKDPRNVRLSLVNDGFNPFGTMSISHNTWPVVLMMYNFATLSIFNRPSRNADDNDSNEDKLSIFTSVGDVSYIGNVVDVIELDYYRGRKVALFKCDWIDINSNRGTKKDELGFTRVNPSCSLKTEEPFILASQAIQVFYVEDPVEPDWNPVEPDLNPVVLQRRDICMIWMKLQILEIY</sequence>
<feature type="signal peptide" evidence="1">
    <location>
        <begin position="1"/>
        <end position="22"/>
    </location>
</feature>
<keyword evidence="4" id="KW-1185">Reference proteome</keyword>
<dbReference type="PANTHER" id="PTHR48258:SF15">
    <property type="entry name" value="OS02G0543900 PROTEIN"/>
    <property type="match status" value="1"/>
</dbReference>
<evidence type="ECO:0000256" key="1">
    <source>
        <dbReference type="SAM" id="SignalP"/>
    </source>
</evidence>
<evidence type="ECO:0000259" key="2">
    <source>
        <dbReference type="Pfam" id="PF13952"/>
    </source>
</evidence>
<keyword evidence="1" id="KW-0732">Signal</keyword>
<dbReference type="Pfam" id="PF13952">
    <property type="entry name" value="DUF4216"/>
    <property type="match status" value="1"/>
</dbReference>
<protein>
    <recommendedName>
        <fullName evidence="2">DUF4216 domain-containing protein</fullName>
    </recommendedName>
</protein>
<accession>A0AAD9TJU9</accession>
<dbReference type="AlphaFoldDB" id="A0AAD9TJU9"/>
<comment type="caution">
    <text evidence="3">The sequence shown here is derived from an EMBL/GenBank/DDBJ whole genome shotgun (WGS) entry which is preliminary data.</text>
</comment>
<reference evidence="3" key="1">
    <citation type="journal article" date="2023" name="Plant J.">
        <title>Genome sequences and population genomics provide insights into the demographic history, inbreeding, and mutation load of two 'living fossil' tree species of Dipteronia.</title>
        <authorList>
            <person name="Feng Y."/>
            <person name="Comes H.P."/>
            <person name="Chen J."/>
            <person name="Zhu S."/>
            <person name="Lu R."/>
            <person name="Zhang X."/>
            <person name="Li P."/>
            <person name="Qiu J."/>
            <person name="Olsen K.M."/>
            <person name="Qiu Y."/>
        </authorList>
    </citation>
    <scope>NUCLEOTIDE SEQUENCE</scope>
    <source>
        <strain evidence="3">KIB01</strain>
    </source>
</reference>
<dbReference type="EMBL" id="JANJYI010000009">
    <property type="protein sequence ID" value="KAK2637432.1"/>
    <property type="molecule type" value="Genomic_DNA"/>
</dbReference>
<dbReference type="InterPro" id="IPR025312">
    <property type="entry name" value="DUF4216"/>
</dbReference>
<organism evidence="3 4">
    <name type="scientific">Dipteronia dyeriana</name>
    <dbReference type="NCBI Taxonomy" id="168575"/>
    <lineage>
        <taxon>Eukaryota</taxon>
        <taxon>Viridiplantae</taxon>
        <taxon>Streptophyta</taxon>
        <taxon>Embryophyta</taxon>
        <taxon>Tracheophyta</taxon>
        <taxon>Spermatophyta</taxon>
        <taxon>Magnoliopsida</taxon>
        <taxon>eudicotyledons</taxon>
        <taxon>Gunneridae</taxon>
        <taxon>Pentapetalae</taxon>
        <taxon>rosids</taxon>
        <taxon>malvids</taxon>
        <taxon>Sapindales</taxon>
        <taxon>Sapindaceae</taxon>
        <taxon>Hippocastanoideae</taxon>
        <taxon>Acereae</taxon>
        <taxon>Dipteronia</taxon>
    </lineage>
</organism>
<gene>
    <name evidence="3" type="ORF">Ddye_032224</name>
</gene>
<dbReference type="InterPro" id="IPR004242">
    <property type="entry name" value="Transposase_21"/>
</dbReference>
<name>A0AAD9TJU9_9ROSI</name>
<dbReference type="Proteomes" id="UP001280121">
    <property type="component" value="Unassembled WGS sequence"/>
</dbReference>
<feature type="domain" description="DUF4216" evidence="2">
    <location>
        <begin position="187"/>
        <end position="256"/>
    </location>
</feature>
<evidence type="ECO:0000313" key="3">
    <source>
        <dbReference type="EMBL" id="KAK2637432.1"/>
    </source>
</evidence>
<dbReference type="PANTHER" id="PTHR48258">
    <property type="entry name" value="DUF4218 DOMAIN-CONTAINING PROTEIN-RELATED"/>
    <property type="match status" value="1"/>
</dbReference>
<feature type="chain" id="PRO_5042160749" description="DUF4216 domain-containing protein" evidence="1">
    <location>
        <begin position="23"/>
        <end position="285"/>
    </location>
</feature>
<evidence type="ECO:0000313" key="4">
    <source>
        <dbReference type="Proteomes" id="UP001280121"/>
    </source>
</evidence>
<dbReference type="Pfam" id="PF02992">
    <property type="entry name" value="Transposase_21"/>
    <property type="match status" value="1"/>
</dbReference>